<dbReference type="AlphaFoldDB" id="A0A0E9Q7S0"/>
<organism evidence="1">
    <name type="scientific">Anguilla anguilla</name>
    <name type="common">European freshwater eel</name>
    <name type="synonym">Muraena anguilla</name>
    <dbReference type="NCBI Taxonomy" id="7936"/>
    <lineage>
        <taxon>Eukaryota</taxon>
        <taxon>Metazoa</taxon>
        <taxon>Chordata</taxon>
        <taxon>Craniata</taxon>
        <taxon>Vertebrata</taxon>
        <taxon>Euteleostomi</taxon>
        <taxon>Actinopterygii</taxon>
        <taxon>Neopterygii</taxon>
        <taxon>Teleostei</taxon>
        <taxon>Anguilliformes</taxon>
        <taxon>Anguillidae</taxon>
        <taxon>Anguilla</taxon>
    </lineage>
</organism>
<dbReference type="EMBL" id="GBXM01095798">
    <property type="protein sequence ID" value="JAH12779.1"/>
    <property type="molecule type" value="Transcribed_RNA"/>
</dbReference>
<name>A0A0E9Q7S0_ANGAN</name>
<sequence>MSSFKHVITFTCRHLAEAIIQSILSWCIHTVPSKCMETV</sequence>
<reference evidence="1" key="1">
    <citation type="submission" date="2014-11" db="EMBL/GenBank/DDBJ databases">
        <authorList>
            <person name="Amaro Gonzalez C."/>
        </authorList>
    </citation>
    <scope>NUCLEOTIDE SEQUENCE</scope>
</reference>
<proteinExistence type="predicted"/>
<reference evidence="1" key="2">
    <citation type="journal article" date="2015" name="Fish Shellfish Immunol.">
        <title>Early steps in the European eel (Anguilla anguilla)-Vibrio vulnificus interaction in the gills: Role of the RtxA13 toxin.</title>
        <authorList>
            <person name="Callol A."/>
            <person name="Pajuelo D."/>
            <person name="Ebbesson L."/>
            <person name="Teles M."/>
            <person name="MacKenzie S."/>
            <person name="Amaro C."/>
        </authorList>
    </citation>
    <scope>NUCLEOTIDE SEQUENCE</scope>
</reference>
<protein>
    <submittedName>
        <fullName evidence="1">Uncharacterized protein</fullName>
    </submittedName>
</protein>
<accession>A0A0E9Q7S0</accession>
<evidence type="ECO:0000313" key="1">
    <source>
        <dbReference type="EMBL" id="JAH12779.1"/>
    </source>
</evidence>